<dbReference type="Proteomes" id="UP000807504">
    <property type="component" value="Unassembled WGS sequence"/>
</dbReference>
<evidence type="ECO:0000313" key="5">
    <source>
        <dbReference type="Proteomes" id="UP000807504"/>
    </source>
</evidence>
<dbReference type="GO" id="GO:0007018">
    <property type="term" value="P:microtubule-based movement"/>
    <property type="evidence" value="ECO:0007669"/>
    <property type="project" value="InterPro"/>
</dbReference>
<dbReference type="PANTHER" id="PTHR22878:SF68">
    <property type="entry name" value="DYNEIN HEAVY CHAIN 6, AXONEMAL-LIKE"/>
    <property type="match status" value="1"/>
</dbReference>
<feature type="domain" description="Dynein heavy chain tail" evidence="3">
    <location>
        <begin position="388"/>
        <end position="633"/>
    </location>
</feature>
<reference evidence="4" key="1">
    <citation type="journal article" date="2020" name="bioRxiv">
        <title>Chromosome-level reference genome of the European wasp spider Argiope bruennichi: a resource for studies on range expansion and evolutionary adaptation.</title>
        <authorList>
            <person name="Sheffer M.M."/>
            <person name="Hoppe A."/>
            <person name="Krehenwinkel H."/>
            <person name="Uhl G."/>
            <person name="Kuss A.W."/>
            <person name="Jensen L."/>
            <person name="Jensen C."/>
            <person name="Gillespie R.G."/>
            <person name="Hoff K.J."/>
            <person name="Prost S."/>
        </authorList>
    </citation>
    <scope>NUCLEOTIDE SEQUENCE</scope>
</reference>
<dbReference type="InterPro" id="IPR026983">
    <property type="entry name" value="DHC"/>
</dbReference>
<evidence type="ECO:0000313" key="4">
    <source>
        <dbReference type="EMBL" id="KAF8796081.1"/>
    </source>
</evidence>
<dbReference type="AlphaFoldDB" id="A0A8T0FYI0"/>
<feature type="domain" description="Dynein heavy chain tail" evidence="3">
    <location>
        <begin position="258"/>
        <end position="334"/>
    </location>
</feature>
<feature type="compositionally biased region" description="Basic and acidic residues" evidence="2">
    <location>
        <begin position="103"/>
        <end position="123"/>
    </location>
</feature>
<feature type="compositionally biased region" description="Acidic residues" evidence="2">
    <location>
        <begin position="65"/>
        <end position="74"/>
    </location>
</feature>
<dbReference type="PANTHER" id="PTHR22878">
    <property type="entry name" value="DYNEIN HEAVY CHAIN 6, AXONEMAL-LIKE-RELATED"/>
    <property type="match status" value="1"/>
</dbReference>
<protein>
    <submittedName>
        <fullName evidence="4">Dynein heavy chain 10 like protein</fullName>
    </submittedName>
</protein>
<name>A0A8T0FYI0_ARGBR</name>
<gene>
    <name evidence="4" type="ORF">HNY73_000504</name>
</gene>
<keyword evidence="5" id="KW-1185">Reference proteome</keyword>
<dbReference type="GO" id="GO:0030286">
    <property type="term" value="C:dynein complex"/>
    <property type="evidence" value="ECO:0007669"/>
    <property type="project" value="InterPro"/>
</dbReference>
<evidence type="ECO:0000256" key="1">
    <source>
        <dbReference type="SAM" id="Coils"/>
    </source>
</evidence>
<dbReference type="GO" id="GO:0051959">
    <property type="term" value="F:dynein light intermediate chain binding"/>
    <property type="evidence" value="ECO:0007669"/>
    <property type="project" value="InterPro"/>
</dbReference>
<accession>A0A8T0FYI0</accession>
<dbReference type="Pfam" id="PF08385">
    <property type="entry name" value="DHC_N1"/>
    <property type="match status" value="2"/>
</dbReference>
<organism evidence="4 5">
    <name type="scientific">Argiope bruennichi</name>
    <name type="common">Wasp spider</name>
    <name type="synonym">Aranea bruennichi</name>
    <dbReference type="NCBI Taxonomy" id="94029"/>
    <lineage>
        <taxon>Eukaryota</taxon>
        <taxon>Metazoa</taxon>
        <taxon>Ecdysozoa</taxon>
        <taxon>Arthropoda</taxon>
        <taxon>Chelicerata</taxon>
        <taxon>Arachnida</taxon>
        <taxon>Araneae</taxon>
        <taxon>Araneomorphae</taxon>
        <taxon>Entelegynae</taxon>
        <taxon>Araneoidea</taxon>
        <taxon>Araneidae</taxon>
        <taxon>Argiope</taxon>
    </lineage>
</organism>
<dbReference type="GO" id="GO:0045505">
    <property type="term" value="F:dynein intermediate chain binding"/>
    <property type="evidence" value="ECO:0007669"/>
    <property type="project" value="InterPro"/>
</dbReference>
<keyword evidence="1" id="KW-0175">Coiled coil</keyword>
<dbReference type="InterPro" id="IPR013594">
    <property type="entry name" value="Dynein_heavy_tail"/>
</dbReference>
<feature type="coiled-coil region" evidence="1">
    <location>
        <begin position="297"/>
        <end position="324"/>
    </location>
</feature>
<feature type="compositionally biased region" description="Low complexity" evidence="2">
    <location>
        <begin position="79"/>
        <end position="101"/>
    </location>
</feature>
<proteinExistence type="predicted"/>
<evidence type="ECO:0000259" key="3">
    <source>
        <dbReference type="Pfam" id="PF08385"/>
    </source>
</evidence>
<comment type="caution">
    <text evidence="4">The sequence shown here is derived from an EMBL/GenBank/DDBJ whole genome shotgun (WGS) entry which is preliminary data.</text>
</comment>
<dbReference type="EMBL" id="JABXBU010000001">
    <property type="protein sequence ID" value="KAF8796081.1"/>
    <property type="molecule type" value="Genomic_DNA"/>
</dbReference>
<reference evidence="4" key="2">
    <citation type="submission" date="2020-06" db="EMBL/GenBank/DDBJ databases">
        <authorList>
            <person name="Sheffer M."/>
        </authorList>
    </citation>
    <scope>NUCLEOTIDE SEQUENCE</scope>
</reference>
<feature type="region of interest" description="Disordered" evidence="2">
    <location>
        <begin position="65"/>
        <end position="157"/>
    </location>
</feature>
<evidence type="ECO:0000256" key="2">
    <source>
        <dbReference type="SAM" id="MobiDB-lite"/>
    </source>
</evidence>
<sequence>MDDLRFEWIKDVIYRFLSINTTDEAFDDLIKRDESNQTILKNLFSDPKISKKCIFFYSDIVEEEIETEDAEEKPEETPKPATTSRSSHSSEGESDISSVASASKEKGSEDQVKIEDTESKSDDNESDENGSSKSGSEEKSDVTGEGADQAVPEEKSTTSLRLIVKKTKLYLLFHITKHVPDRGYVYFHRCKTEPIPSIDTSEEACKIMPQYFEIGFFSQHPIVCVNEMINSLYKPMFADENRQVHVSKEDYPVDETQNVPDNGLLHEVEFWKTQKLKLNICADQMGHPTIEKTIKILKLADRDVTKFEKNVKKIENLLKRTTDNVAYLSLLEKNAKISQITRESIEILQYWKKLYFEECEKVKKYGTSYWWRFDTRILFDETDHVISICEDLGRISTVLQELYNIFNTNLRFFAEDMKDLSVLQSRIFGMTAVIQYISETENLFIAQEREPPPLHAVPETASAILWARDLIIKISKPMSKIRDSFRMDDKDKEALARFMKTEKMLSSYQKEKYEAWKGIAQEKLNTFLQAHILMKFHPQSAKFINITRIKFILEELLDSLSDLKKEEISTLEIPIENLCSVLDLGVHQIQWESTDVPDFIKKSKQAVDIFRGFVNRIKNIVQEIDKNVKSLSTCDLFQFMKIEDSVPPCEAFFENARMNMEVKVQKMVGIYSSLEPLLKKLEMISCRTSSGRAPQMREYYYACEEKILKSLTKMMLLNLEYFKDEVMEQFLYPYVDAAFQSKDELITSSIIRIKLIFLTFMKSAMESTRKLKRWLDGTCIESKPFHITDKKIQMEFSYYLDLSMHPQIKKLVLVILSNFFAYVDKQKSE</sequence>